<dbReference type="PROSITE" id="PS50156">
    <property type="entry name" value="SSD"/>
    <property type="match status" value="1"/>
</dbReference>
<name>A0A918G194_9ACTN</name>
<dbReference type="SUPFAM" id="SSF82866">
    <property type="entry name" value="Multidrug efflux transporter AcrB transmembrane domain"/>
    <property type="match status" value="2"/>
</dbReference>
<feature type="transmembrane region" description="Helical" evidence="8">
    <location>
        <begin position="275"/>
        <end position="295"/>
    </location>
</feature>
<keyword evidence="12" id="KW-1185">Reference proteome</keyword>
<feature type="transmembrane region" description="Helical" evidence="8">
    <location>
        <begin position="635"/>
        <end position="654"/>
    </location>
</feature>
<comment type="caution">
    <text evidence="11">The sequence shown here is derived from an EMBL/GenBank/DDBJ whole genome shotgun (WGS) entry which is preliminary data.</text>
</comment>
<evidence type="ECO:0000313" key="12">
    <source>
        <dbReference type="Proteomes" id="UP000606194"/>
    </source>
</evidence>
<feature type="transmembrane region" description="Helical" evidence="8">
    <location>
        <begin position="201"/>
        <end position="221"/>
    </location>
</feature>
<evidence type="ECO:0000256" key="2">
    <source>
        <dbReference type="ARBA" id="ARBA00010157"/>
    </source>
</evidence>
<keyword evidence="4 8" id="KW-0812">Transmembrane</keyword>
<evidence type="ECO:0000256" key="6">
    <source>
        <dbReference type="ARBA" id="ARBA00023136"/>
    </source>
</evidence>
<evidence type="ECO:0000256" key="5">
    <source>
        <dbReference type="ARBA" id="ARBA00022989"/>
    </source>
</evidence>
<organism evidence="11 12">
    <name type="scientific">Streptomyces humidus</name>
    <dbReference type="NCBI Taxonomy" id="52259"/>
    <lineage>
        <taxon>Bacteria</taxon>
        <taxon>Bacillati</taxon>
        <taxon>Actinomycetota</taxon>
        <taxon>Actinomycetes</taxon>
        <taxon>Kitasatosporales</taxon>
        <taxon>Streptomycetaceae</taxon>
        <taxon>Streptomyces</taxon>
    </lineage>
</organism>
<protein>
    <submittedName>
        <fullName evidence="11">Membrane protein</fullName>
    </submittedName>
</protein>
<gene>
    <name evidence="11" type="ORF">GCM10010269_61340</name>
</gene>
<dbReference type="Proteomes" id="UP000606194">
    <property type="component" value="Unassembled WGS sequence"/>
</dbReference>
<dbReference type="Gene3D" id="1.20.1640.10">
    <property type="entry name" value="Multidrug efflux transporter AcrB transmembrane domain"/>
    <property type="match status" value="2"/>
</dbReference>
<feature type="transmembrane region" description="Helical" evidence="8">
    <location>
        <begin position="660"/>
        <end position="682"/>
    </location>
</feature>
<evidence type="ECO:0000256" key="8">
    <source>
        <dbReference type="SAM" id="Phobius"/>
    </source>
</evidence>
<evidence type="ECO:0000256" key="7">
    <source>
        <dbReference type="SAM" id="MobiDB-lite"/>
    </source>
</evidence>
<proteinExistence type="inferred from homology"/>
<dbReference type="InterPro" id="IPR000731">
    <property type="entry name" value="SSD"/>
</dbReference>
<reference evidence="11" key="2">
    <citation type="submission" date="2020-09" db="EMBL/GenBank/DDBJ databases">
        <authorList>
            <person name="Sun Q."/>
            <person name="Ohkuma M."/>
        </authorList>
    </citation>
    <scope>NUCLEOTIDE SEQUENCE</scope>
    <source>
        <strain evidence="11">JCM 4386</strain>
    </source>
</reference>
<feature type="transmembrane region" description="Helical" evidence="8">
    <location>
        <begin position="174"/>
        <end position="194"/>
    </location>
</feature>
<feature type="transmembrane region" description="Helical" evidence="8">
    <location>
        <begin position="553"/>
        <end position="573"/>
    </location>
</feature>
<comment type="similarity">
    <text evidence="2">Belongs to the resistance-nodulation-cell division (RND) (TC 2.A.6) family. MmpL subfamily.</text>
</comment>
<evidence type="ECO:0000256" key="4">
    <source>
        <dbReference type="ARBA" id="ARBA00022692"/>
    </source>
</evidence>
<evidence type="ECO:0000256" key="9">
    <source>
        <dbReference type="SAM" id="SignalP"/>
    </source>
</evidence>
<sequence length="745" mass="77759">MAALARWCVRNRLLAVLLWLLALGGTATAAVVTGSAYSDDYEVPGTESGRAARLLTEAFPDLGGDTDTVVWHTTAGVVRAADVEQTMNRTLEKIADLPGVASVAGPYGEQGTAQISEDGRTAYATVVFEDRAENVDRGEAQAVVDAAEAARGDGLQVELGGSAVALTESSGGHLAEIVGVVVAAVVLFLAFGSLAASALPIATALVGVGTAYAGISLLGHAMTVADFAPMLGLLVGLGVGIDYALFIVTRHRRGLKRGLPVAEAAANAVATTGRAVVFAGATVCLALLGMLTLRLNFLNGVAVAASLTVVLTVAASVTLLPALLSFLGMRALSRRERRRLADHGPQPELPTGLAARWSAFVERHPRLLGALALVVIAVLALPTFSLRLGTSDQGNAPKSATTRQAYDLLAEGFGPGVNGPLTLVTRVRGAEDRLALDNLDATLRATDGVASVTPVTFDTRGRAAHLTVVPQSSPQSPRTSELVERLRTEVLPRAEAGTSLDVHVGGVTAGYDDFADVIIGKLPLFVGVVVALGALLLLLAFRSVGIPLKAAVMNVAAVAAAFGVVVAIFQWGWGSELLGLGRAGPIEPFLPVIMVSVLFGLSMDYQVFLVSRMYEEWLETGDNRRAVRVGLAETSRVINSAAVIMISVFLAFVLSGDRVIAMFGIGLAAAVALDAFVLRTLLVPALMHLLGGANWWLPRGLDRLLPRISIEPPDRRAGHEKLTETVDAVQAGEKEPRPDVRDTAG</sequence>
<dbReference type="PANTHER" id="PTHR33406:SF11">
    <property type="entry name" value="MEMBRANE PROTEIN SCO6666-RELATED"/>
    <property type="match status" value="1"/>
</dbReference>
<feature type="transmembrane region" description="Helical" evidence="8">
    <location>
        <begin position="227"/>
        <end position="248"/>
    </location>
</feature>
<feature type="region of interest" description="Disordered" evidence="7">
    <location>
        <begin position="713"/>
        <end position="745"/>
    </location>
</feature>
<keyword evidence="9" id="KW-0732">Signal</keyword>
<feature type="signal peptide" evidence="9">
    <location>
        <begin position="1"/>
        <end position="29"/>
    </location>
</feature>
<keyword evidence="5 8" id="KW-1133">Transmembrane helix</keyword>
<dbReference type="GO" id="GO:0005886">
    <property type="term" value="C:plasma membrane"/>
    <property type="evidence" value="ECO:0007669"/>
    <property type="project" value="UniProtKB-SubCell"/>
</dbReference>
<dbReference type="EMBL" id="BMTL01000030">
    <property type="protein sequence ID" value="GGS13795.1"/>
    <property type="molecule type" value="Genomic_DNA"/>
</dbReference>
<dbReference type="InterPro" id="IPR004869">
    <property type="entry name" value="MMPL_dom"/>
</dbReference>
<comment type="subcellular location">
    <subcellularLocation>
        <location evidence="1">Cell membrane</location>
        <topology evidence="1">Multi-pass membrane protein</topology>
    </subcellularLocation>
</comment>
<feature type="transmembrane region" description="Helical" evidence="8">
    <location>
        <begin position="593"/>
        <end position="614"/>
    </location>
</feature>
<keyword evidence="3" id="KW-1003">Cell membrane</keyword>
<feature type="domain" description="SSD" evidence="10">
    <location>
        <begin position="177"/>
        <end position="326"/>
    </location>
</feature>
<dbReference type="PANTHER" id="PTHR33406">
    <property type="entry name" value="MEMBRANE PROTEIN MJ1562-RELATED"/>
    <property type="match status" value="1"/>
</dbReference>
<dbReference type="InterPro" id="IPR050545">
    <property type="entry name" value="Mycobact_MmpL"/>
</dbReference>
<evidence type="ECO:0000259" key="10">
    <source>
        <dbReference type="PROSITE" id="PS50156"/>
    </source>
</evidence>
<feature type="compositionally biased region" description="Basic and acidic residues" evidence="7">
    <location>
        <begin position="732"/>
        <end position="745"/>
    </location>
</feature>
<dbReference type="RefSeq" id="WP_190152589.1">
    <property type="nucleotide sequence ID" value="NZ_BMTL01000030.1"/>
</dbReference>
<keyword evidence="6 8" id="KW-0472">Membrane</keyword>
<evidence type="ECO:0000256" key="3">
    <source>
        <dbReference type="ARBA" id="ARBA00022475"/>
    </source>
</evidence>
<feature type="transmembrane region" description="Helical" evidence="8">
    <location>
        <begin position="301"/>
        <end position="329"/>
    </location>
</feature>
<evidence type="ECO:0000313" key="11">
    <source>
        <dbReference type="EMBL" id="GGS13795.1"/>
    </source>
</evidence>
<feature type="transmembrane region" description="Helical" evidence="8">
    <location>
        <begin position="367"/>
        <end position="386"/>
    </location>
</feature>
<feature type="compositionally biased region" description="Basic and acidic residues" evidence="7">
    <location>
        <begin position="713"/>
        <end position="724"/>
    </location>
</feature>
<reference evidence="11" key="1">
    <citation type="journal article" date="2014" name="Int. J. Syst. Evol. Microbiol.">
        <title>Complete genome sequence of Corynebacterium casei LMG S-19264T (=DSM 44701T), isolated from a smear-ripened cheese.</title>
        <authorList>
            <consortium name="US DOE Joint Genome Institute (JGI-PGF)"/>
            <person name="Walter F."/>
            <person name="Albersmeier A."/>
            <person name="Kalinowski J."/>
            <person name="Ruckert C."/>
        </authorList>
    </citation>
    <scope>NUCLEOTIDE SEQUENCE</scope>
    <source>
        <strain evidence="11">JCM 4386</strain>
    </source>
</reference>
<evidence type="ECO:0000256" key="1">
    <source>
        <dbReference type="ARBA" id="ARBA00004651"/>
    </source>
</evidence>
<feature type="chain" id="PRO_5037917765" evidence="9">
    <location>
        <begin position="30"/>
        <end position="745"/>
    </location>
</feature>
<dbReference type="AlphaFoldDB" id="A0A918G194"/>
<accession>A0A918G194</accession>
<dbReference type="Pfam" id="PF03176">
    <property type="entry name" value="MMPL"/>
    <property type="match status" value="2"/>
</dbReference>
<feature type="transmembrane region" description="Helical" evidence="8">
    <location>
        <begin position="522"/>
        <end position="541"/>
    </location>
</feature>